<dbReference type="GO" id="GO:0004672">
    <property type="term" value="F:protein kinase activity"/>
    <property type="evidence" value="ECO:0007669"/>
    <property type="project" value="InterPro"/>
</dbReference>
<dbReference type="PANTHER" id="PTHR38248">
    <property type="entry name" value="FUNK1 6"/>
    <property type="match status" value="1"/>
</dbReference>
<dbReference type="Pfam" id="PF17667">
    <property type="entry name" value="Pkinase_fungal"/>
    <property type="match status" value="2"/>
</dbReference>
<dbReference type="InterPro" id="IPR040976">
    <property type="entry name" value="Pkinase_fungal"/>
</dbReference>
<accession>S7PTK0</accession>
<evidence type="ECO:0000313" key="3">
    <source>
        <dbReference type="EMBL" id="EPQ50647.1"/>
    </source>
</evidence>
<dbReference type="GeneID" id="19302787"/>
<dbReference type="InterPro" id="IPR011009">
    <property type="entry name" value="Kinase-like_dom_sf"/>
</dbReference>
<feature type="domain" description="Fungal-type protein kinase" evidence="2">
    <location>
        <begin position="325"/>
        <end position="551"/>
    </location>
</feature>
<evidence type="ECO:0000313" key="4">
    <source>
        <dbReference type="Proteomes" id="UP000030669"/>
    </source>
</evidence>
<dbReference type="KEGG" id="gtr:GLOTRDRAFT_133758"/>
<evidence type="ECO:0000259" key="2">
    <source>
        <dbReference type="Pfam" id="PF17667"/>
    </source>
</evidence>
<dbReference type="PANTHER" id="PTHR38248:SF2">
    <property type="entry name" value="FUNK1 11"/>
    <property type="match status" value="1"/>
</dbReference>
<proteinExistence type="predicted"/>
<dbReference type="OMA" id="NRAKICK"/>
<dbReference type="PROSITE" id="PS00109">
    <property type="entry name" value="PROTEIN_KINASE_TYR"/>
    <property type="match status" value="1"/>
</dbReference>
<name>S7PTK0_GLOTA</name>
<dbReference type="EMBL" id="KB469314">
    <property type="protein sequence ID" value="EPQ50647.1"/>
    <property type="molecule type" value="Genomic_DNA"/>
</dbReference>
<dbReference type="RefSeq" id="XP_007870914.1">
    <property type="nucleotide sequence ID" value="XM_007872723.1"/>
</dbReference>
<evidence type="ECO:0000256" key="1">
    <source>
        <dbReference type="SAM" id="MobiDB-lite"/>
    </source>
</evidence>
<feature type="domain" description="Fungal-type protein kinase" evidence="2">
    <location>
        <begin position="182"/>
        <end position="283"/>
    </location>
</feature>
<feature type="region of interest" description="Disordered" evidence="1">
    <location>
        <begin position="713"/>
        <end position="760"/>
    </location>
</feature>
<reference evidence="3 4" key="1">
    <citation type="journal article" date="2012" name="Science">
        <title>The Paleozoic origin of enzymatic lignin decomposition reconstructed from 31 fungal genomes.</title>
        <authorList>
            <person name="Floudas D."/>
            <person name="Binder M."/>
            <person name="Riley R."/>
            <person name="Barry K."/>
            <person name="Blanchette R.A."/>
            <person name="Henrissat B."/>
            <person name="Martinez A.T."/>
            <person name="Otillar R."/>
            <person name="Spatafora J.W."/>
            <person name="Yadav J.S."/>
            <person name="Aerts A."/>
            <person name="Benoit I."/>
            <person name="Boyd A."/>
            <person name="Carlson A."/>
            <person name="Copeland A."/>
            <person name="Coutinho P.M."/>
            <person name="de Vries R.P."/>
            <person name="Ferreira P."/>
            <person name="Findley K."/>
            <person name="Foster B."/>
            <person name="Gaskell J."/>
            <person name="Glotzer D."/>
            <person name="Gorecki P."/>
            <person name="Heitman J."/>
            <person name="Hesse C."/>
            <person name="Hori C."/>
            <person name="Igarashi K."/>
            <person name="Jurgens J.A."/>
            <person name="Kallen N."/>
            <person name="Kersten P."/>
            <person name="Kohler A."/>
            <person name="Kuees U."/>
            <person name="Kumar T.K.A."/>
            <person name="Kuo A."/>
            <person name="LaButti K."/>
            <person name="Larrondo L.F."/>
            <person name="Lindquist E."/>
            <person name="Ling A."/>
            <person name="Lombard V."/>
            <person name="Lucas S."/>
            <person name="Lundell T."/>
            <person name="Martin R."/>
            <person name="McLaughlin D.J."/>
            <person name="Morgenstern I."/>
            <person name="Morin E."/>
            <person name="Murat C."/>
            <person name="Nagy L.G."/>
            <person name="Nolan M."/>
            <person name="Ohm R.A."/>
            <person name="Patyshakuliyeva A."/>
            <person name="Rokas A."/>
            <person name="Ruiz-Duenas F.J."/>
            <person name="Sabat G."/>
            <person name="Salamov A."/>
            <person name="Samejima M."/>
            <person name="Schmutz J."/>
            <person name="Slot J.C."/>
            <person name="St John F."/>
            <person name="Stenlid J."/>
            <person name="Sun H."/>
            <person name="Sun S."/>
            <person name="Syed K."/>
            <person name="Tsang A."/>
            <person name="Wiebenga A."/>
            <person name="Young D."/>
            <person name="Pisabarro A."/>
            <person name="Eastwood D.C."/>
            <person name="Martin F."/>
            <person name="Cullen D."/>
            <person name="Grigoriev I.V."/>
            <person name="Hibbett D.S."/>
        </authorList>
    </citation>
    <scope>NUCLEOTIDE SEQUENCE [LARGE SCALE GENOMIC DNA]</scope>
    <source>
        <strain evidence="3 4">ATCC 11539</strain>
    </source>
</reference>
<gene>
    <name evidence="3" type="ORF">GLOTRDRAFT_133758</name>
</gene>
<protein>
    <recommendedName>
        <fullName evidence="2">Fungal-type protein kinase domain-containing protein</fullName>
    </recommendedName>
</protein>
<organism evidence="3 4">
    <name type="scientific">Gloeophyllum trabeum (strain ATCC 11539 / FP-39264 / Madison 617)</name>
    <name type="common">Brown rot fungus</name>
    <dbReference type="NCBI Taxonomy" id="670483"/>
    <lineage>
        <taxon>Eukaryota</taxon>
        <taxon>Fungi</taxon>
        <taxon>Dikarya</taxon>
        <taxon>Basidiomycota</taxon>
        <taxon>Agaricomycotina</taxon>
        <taxon>Agaricomycetes</taxon>
        <taxon>Gloeophyllales</taxon>
        <taxon>Gloeophyllaceae</taxon>
        <taxon>Gloeophyllum</taxon>
    </lineage>
</organism>
<dbReference type="SUPFAM" id="SSF56112">
    <property type="entry name" value="Protein kinase-like (PK-like)"/>
    <property type="match status" value="1"/>
</dbReference>
<sequence length="760" mass="86970">MSTSKAASSPHKCGPSNHRKFSVTVPDAQTKRKQEAFAMTDKFAGPMDPKEFLNAFLPTRKVAPKLARSEAIFTEMRSCQTEKDMYLKFVECAKAHELCGKYELVDTSVKRDSTDEKDKGFQLVDMGLYLKEHAPDPSKEGQRWNRVALFAEFKTQANTTLCDPFEDNIDRPPEPQSIARRDVRGQIINYAAEIFARQHRTHVFSLIILGEYVRLVRWDRSGAVFTERIPYVDEPRHLSEFLWRFTKATPEHQGYDVTATEIKEGTRLYKTMLAACRASGEEQYKLDYFKRSCDREWPWYKLRIDVPKTTSTEAHGSGSRRSACQDPDTEPRYFLVGKPHAPTTGLTGRATRGYIAWDLSDRRLVFLKDCWRVKTLAKEGDTIERLNKAGIESVPTLLYHGDVAGQVTVSPNYWKDRALAVNKMKSYVHYRLVVKEIGCHLDDFTNSRELVKVIYECIYAHAEAYEEAHILHRDVSVGNILILRTTKDGKVHTSGLLNDWDLAKDVNVKEARQSDRTGTWQFMSARLLRHPSKIHEVHDDIESFLHVLLYQSLSWLPREGCSSVASFMNTFFDEVEPDDGEMLGGIHKTYSFITGGLKFKFKCAHLEHIVKSLFTWFRAYYILLHEDRPQVPEESALPSEKAADVLDPDDDFRKPSKKYLPTKKTSDVAIDAKKVREVYEEAAGCVQSHSRAIKLFTDQLKRPGWPANDKELEVQVEDGYTPDPWVMPRASRAASKRSISELTKQGVGDERRSKKSRSGV</sequence>
<feature type="region of interest" description="Disordered" evidence="1">
    <location>
        <begin position="633"/>
        <end position="658"/>
    </location>
</feature>
<dbReference type="AlphaFoldDB" id="S7PTK0"/>
<feature type="region of interest" description="Disordered" evidence="1">
    <location>
        <begin position="1"/>
        <end position="23"/>
    </location>
</feature>
<dbReference type="eggNOG" id="ENOG502SIZI">
    <property type="taxonomic scope" value="Eukaryota"/>
</dbReference>
<keyword evidence="4" id="KW-1185">Reference proteome</keyword>
<dbReference type="Gene3D" id="1.10.510.10">
    <property type="entry name" value="Transferase(Phosphotransferase) domain 1"/>
    <property type="match status" value="1"/>
</dbReference>
<dbReference type="HOGENOM" id="CLU_006410_3_2_1"/>
<dbReference type="Proteomes" id="UP000030669">
    <property type="component" value="Unassembled WGS sequence"/>
</dbReference>
<dbReference type="InterPro" id="IPR008266">
    <property type="entry name" value="Tyr_kinase_AS"/>
</dbReference>
<dbReference type="OrthoDB" id="2747778at2759"/>